<feature type="transmembrane region" description="Helical" evidence="9">
    <location>
        <begin position="97"/>
        <end position="118"/>
    </location>
</feature>
<dbReference type="EMBL" id="PVZG01000012">
    <property type="protein sequence ID" value="PRY25736.1"/>
    <property type="molecule type" value="Genomic_DNA"/>
</dbReference>
<name>A0A2T0RX17_9ACTN</name>
<evidence type="ECO:0000256" key="9">
    <source>
        <dbReference type="SAM" id="Phobius"/>
    </source>
</evidence>
<evidence type="ECO:0000256" key="4">
    <source>
        <dbReference type="ARBA" id="ARBA00022679"/>
    </source>
</evidence>
<keyword evidence="9" id="KW-1133">Transmembrane helix</keyword>
<keyword evidence="5" id="KW-0547">Nucleotide-binding</keyword>
<evidence type="ECO:0000256" key="6">
    <source>
        <dbReference type="ARBA" id="ARBA00022777"/>
    </source>
</evidence>
<evidence type="ECO:0000259" key="10">
    <source>
        <dbReference type="Pfam" id="PF02518"/>
    </source>
</evidence>
<accession>A0A2T0RX17</accession>
<keyword evidence="7" id="KW-0067">ATP-binding</keyword>
<dbReference type="GO" id="GO:0016020">
    <property type="term" value="C:membrane"/>
    <property type="evidence" value="ECO:0007669"/>
    <property type="project" value="InterPro"/>
</dbReference>
<comment type="catalytic activity">
    <reaction evidence="1">
        <text>ATP + protein L-histidine = ADP + protein N-phospho-L-histidine.</text>
        <dbReference type="EC" id="2.7.13.3"/>
    </reaction>
</comment>
<dbReference type="InterPro" id="IPR011712">
    <property type="entry name" value="Sig_transdc_His_kin_sub3_dim/P"/>
</dbReference>
<evidence type="ECO:0000256" key="1">
    <source>
        <dbReference type="ARBA" id="ARBA00000085"/>
    </source>
</evidence>
<dbReference type="InterPro" id="IPR003594">
    <property type="entry name" value="HATPase_dom"/>
</dbReference>
<dbReference type="PANTHER" id="PTHR24421:SF10">
    <property type="entry name" value="NITRATE_NITRITE SENSOR PROTEIN NARQ"/>
    <property type="match status" value="1"/>
</dbReference>
<evidence type="ECO:0000256" key="8">
    <source>
        <dbReference type="ARBA" id="ARBA00023012"/>
    </source>
</evidence>
<keyword evidence="3" id="KW-0597">Phosphoprotein</keyword>
<keyword evidence="6 12" id="KW-0418">Kinase</keyword>
<feature type="transmembrane region" description="Helical" evidence="9">
    <location>
        <begin position="12"/>
        <end position="30"/>
    </location>
</feature>
<gene>
    <name evidence="12" type="ORF">CLV70_112102</name>
</gene>
<dbReference type="CDD" id="cd16917">
    <property type="entry name" value="HATPase_UhpB-NarQ-NarX-like"/>
    <property type="match status" value="1"/>
</dbReference>
<feature type="transmembrane region" description="Helical" evidence="9">
    <location>
        <begin position="125"/>
        <end position="144"/>
    </location>
</feature>
<dbReference type="Gene3D" id="1.20.5.1930">
    <property type="match status" value="1"/>
</dbReference>
<keyword evidence="8" id="KW-0902">Two-component regulatory system</keyword>
<dbReference type="Pfam" id="PF02518">
    <property type="entry name" value="HATPase_c"/>
    <property type="match status" value="1"/>
</dbReference>
<dbReference type="InterPro" id="IPR036890">
    <property type="entry name" value="HATPase_C_sf"/>
</dbReference>
<reference evidence="12 13" key="1">
    <citation type="submission" date="2018-03" db="EMBL/GenBank/DDBJ databases">
        <title>Genomic Encyclopedia of Archaeal and Bacterial Type Strains, Phase II (KMG-II): from individual species to whole genera.</title>
        <authorList>
            <person name="Goeker M."/>
        </authorList>
    </citation>
    <scope>NUCLEOTIDE SEQUENCE [LARGE SCALE GENOMIC DNA]</scope>
    <source>
        <strain evidence="12 13">DSM 45348</strain>
    </source>
</reference>
<dbReference type="GO" id="GO:0000155">
    <property type="term" value="F:phosphorelay sensor kinase activity"/>
    <property type="evidence" value="ECO:0007669"/>
    <property type="project" value="InterPro"/>
</dbReference>
<dbReference type="GO" id="GO:0046983">
    <property type="term" value="F:protein dimerization activity"/>
    <property type="evidence" value="ECO:0007669"/>
    <property type="project" value="InterPro"/>
</dbReference>
<sequence length="372" mass="39328">MCTVRTPLKPLFMDVLLATVLTGLTLATLVGRPDAAVTPASVGLAVLSAAPLALRQRLPIVVALVVLGALGAASVIYNDLPNNGVGMLVVMFTVATLRSRVAATLIFVLAMVVTSVAFEQTGQSFVVSQVAQVGLLLVGAWVLGEGTRHWATRTERLAAQAAQAVSRERVRIARELHDIVTHHMSVISLQAGVAEYVIDADPATAKIAIATVGDASRAALLDMRRLLDVLHVDHGDASEYAPQPGLTQVPELVNRIRGAGLEVALVVTGQCRELPAGAELCAYRMIQESLTNVLKHAGPARARVEIDYGAHMLTVKVSDDGASGRPFDEAAAAHGIRGMRERAELYGGVLTAGPREEGGFTVLLRLPTDELR</sequence>
<evidence type="ECO:0000256" key="7">
    <source>
        <dbReference type="ARBA" id="ARBA00022840"/>
    </source>
</evidence>
<evidence type="ECO:0000256" key="2">
    <source>
        <dbReference type="ARBA" id="ARBA00012438"/>
    </source>
</evidence>
<comment type="caution">
    <text evidence="12">The sequence shown here is derived from an EMBL/GenBank/DDBJ whole genome shotgun (WGS) entry which is preliminary data.</text>
</comment>
<dbReference type="SUPFAM" id="SSF55874">
    <property type="entry name" value="ATPase domain of HSP90 chaperone/DNA topoisomerase II/histidine kinase"/>
    <property type="match status" value="1"/>
</dbReference>
<dbReference type="Pfam" id="PF07730">
    <property type="entry name" value="HisKA_3"/>
    <property type="match status" value="1"/>
</dbReference>
<feature type="transmembrane region" description="Helical" evidence="9">
    <location>
        <begin position="36"/>
        <end position="53"/>
    </location>
</feature>
<evidence type="ECO:0000256" key="5">
    <source>
        <dbReference type="ARBA" id="ARBA00022741"/>
    </source>
</evidence>
<keyword evidence="13" id="KW-1185">Reference proteome</keyword>
<evidence type="ECO:0000313" key="13">
    <source>
        <dbReference type="Proteomes" id="UP000239209"/>
    </source>
</evidence>
<evidence type="ECO:0000313" key="12">
    <source>
        <dbReference type="EMBL" id="PRY25736.1"/>
    </source>
</evidence>
<evidence type="ECO:0000259" key="11">
    <source>
        <dbReference type="Pfam" id="PF07730"/>
    </source>
</evidence>
<dbReference type="InterPro" id="IPR050482">
    <property type="entry name" value="Sensor_HK_TwoCompSys"/>
</dbReference>
<dbReference type="Gene3D" id="3.30.565.10">
    <property type="entry name" value="Histidine kinase-like ATPase, C-terminal domain"/>
    <property type="match status" value="1"/>
</dbReference>
<evidence type="ECO:0000256" key="3">
    <source>
        <dbReference type="ARBA" id="ARBA00022553"/>
    </source>
</evidence>
<dbReference type="GO" id="GO:0005524">
    <property type="term" value="F:ATP binding"/>
    <property type="evidence" value="ECO:0007669"/>
    <property type="project" value="UniProtKB-KW"/>
</dbReference>
<organism evidence="12 13">
    <name type="scientific">Pseudosporangium ferrugineum</name>
    <dbReference type="NCBI Taxonomy" id="439699"/>
    <lineage>
        <taxon>Bacteria</taxon>
        <taxon>Bacillati</taxon>
        <taxon>Actinomycetota</taxon>
        <taxon>Actinomycetes</taxon>
        <taxon>Micromonosporales</taxon>
        <taxon>Micromonosporaceae</taxon>
        <taxon>Pseudosporangium</taxon>
    </lineage>
</organism>
<feature type="transmembrane region" description="Helical" evidence="9">
    <location>
        <begin position="60"/>
        <end position="77"/>
    </location>
</feature>
<dbReference type="Proteomes" id="UP000239209">
    <property type="component" value="Unassembled WGS sequence"/>
</dbReference>
<proteinExistence type="predicted"/>
<dbReference type="EC" id="2.7.13.3" evidence="2"/>
<dbReference type="PANTHER" id="PTHR24421">
    <property type="entry name" value="NITRATE/NITRITE SENSOR PROTEIN NARX-RELATED"/>
    <property type="match status" value="1"/>
</dbReference>
<dbReference type="AlphaFoldDB" id="A0A2T0RX17"/>
<keyword evidence="9" id="KW-0472">Membrane</keyword>
<keyword evidence="9" id="KW-0812">Transmembrane</keyword>
<feature type="domain" description="Histidine kinase/HSP90-like ATPase" evidence="10">
    <location>
        <begin position="282"/>
        <end position="369"/>
    </location>
</feature>
<protein>
    <recommendedName>
        <fullName evidence="2">histidine kinase</fullName>
        <ecNumber evidence="2">2.7.13.3</ecNumber>
    </recommendedName>
</protein>
<feature type="domain" description="Signal transduction histidine kinase subgroup 3 dimerisation and phosphoacceptor" evidence="11">
    <location>
        <begin position="168"/>
        <end position="231"/>
    </location>
</feature>
<keyword evidence="4" id="KW-0808">Transferase</keyword>